<reference evidence="2" key="1">
    <citation type="submission" date="2017-03" db="EMBL/GenBank/DDBJ databases">
        <authorList>
            <person name="Rodrigo-Torres L."/>
            <person name="Arahal R.D."/>
            <person name="Lucena T."/>
        </authorList>
    </citation>
    <scope>NUCLEOTIDE SEQUENCE [LARGE SCALE GENOMIC DNA]</scope>
    <source>
        <strain evidence="2">CECT 8411</strain>
    </source>
</reference>
<dbReference type="RefSeq" id="WP_085822309.1">
    <property type="nucleotide sequence ID" value="NZ_FWFP01000004.1"/>
</dbReference>
<organism evidence="1 2">
    <name type="scientific">Ruegeria meonggei</name>
    <dbReference type="NCBI Taxonomy" id="1446476"/>
    <lineage>
        <taxon>Bacteria</taxon>
        <taxon>Pseudomonadati</taxon>
        <taxon>Pseudomonadota</taxon>
        <taxon>Alphaproteobacteria</taxon>
        <taxon>Rhodobacterales</taxon>
        <taxon>Roseobacteraceae</taxon>
        <taxon>Ruegeria</taxon>
    </lineage>
</organism>
<dbReference type="Proteomes" id="UP000193778">
    <property type="component" value="Unassembled WGS sequence"/>
</dbReference>
<gene>
    <name evidence="1" type="ORF">RUM8411_01788</name>
</gene>
<accession>A0A1X6Z4D7</accession>
<proteinExistence type="predicted"/>
<sequence>MADPIDPRLMQALLARPAWSMAVHLGDTAVNRLDRFAIPPPPPPALVVPVDVRALYVPANHSEEYVRLPMELGGPASEEDIPTPPFSDPEERAPGIHLHWALPDGLLQGELADDDEQGLQLRSLPNRWLVVRMTGPANSALMTLNAWVVASETGQVYELEDFPEGPSLGDGDQLDPEALDGVVGGSPSWTAGYDATRNRFSFFDPLEGVNANTITSRLASYVVVGWWSERASDPLSSSYWPFSVSRVLDSLGWTASPAPMDGAVAQQVSAVNAVNNQFIAQRQQSTNDTGRADALGVAAASVTSDLRLTEVASALAFSSSQSALATGYVAARPEILTVPLHVGQFNTLLHGSVFGVRLTGPVGKDLAPRSEAIEVALAPTLERLIASQVSKTFGLDDSDELEFSESLLTAVANGMIRRLGEPDGLVALDEAEHGDGFEAFRGTEFYEDVIVERRQADIQAGRPLRTKTARLASPSPPEAEVMWLGARPGRTDAGRFKLRQSAKRAKDKRFGVDDGREGPVTRRIQRPAPRYHRATAPILGLRNFKRSNRFNDGRFSSDGKLECLWARELQVAYGRRFVARDYLPDLPNRSNLPQLVRRLIENSFLLDPYLDPWKQAAIQRRTTNNAEAVAVQTRLRGETALRFTSDGVYDGTPALAATAPPHAQGIIRDELLRHSLAEGREPSPVGVTSWAQPWLPVWLEWEARLEPGSDLAGWSLGRIEFAGRSEGDGRALVLRGRAPITDGLHDAWKALIADYLDAEHERDEDELGEISDEHAARLAELKVFLEDADTGSVTLDQLGDVWLGLEPAPDGQEREVSMVVPEPLRDAGLPRLIASGRISLLRARVIDCFGRFRDLDTERVVRPHALSSKDEDGRPALELPPRLSLPARLMFRFVDPADASDTPAEAQLDQSDPSRGVNPIAGYILPDFIDESVEMFDAAGNPLGELLQDPVTNGLVWEGAVGRPGPAVNDPQQDLPPAARVLGEIARGMIDVDALRLQNPDLVDDESALSAFLRAVDTTMWGVDEAQVQSDATIAGLVGRPVAVVRATLWLDIPTDLSKIDAFDETAIGLSKLLSETGVFEAVKSRAFEVALGEVAKGHDGLYGYFVGDDFRRFRLIEKTVAEQAPRTGAGRGFRAVLGSATLAQPSPLSSPYIEGGGRLNVHSGQRVQLTLLMNPAGRVNATTGILPRKSLELLRDWVAPGLERIAPSARIGPVLIDPDKVRLPKIAAFGKDQRWTRRNTPITWRDDPILAATQAAILPDGPVSVEEGWIRIGEGGDDKGGTG</sequence>
<dbReference type="OrthoDB" id="6091628at2"/>
<protein>
    <submittedName>
        <fullName evidence="1">Uncharacterized protein</fullName>
    </submittedName>
</protein>
<keyword evidence="2" id="KW-1185">Reference proteome</keyword>
<evidence type="ECO:0000313" key="2">
    <source>
        <dbReference type="Proteomes" id="UP000193778"/>
    </source>
</evidence>
<evidence type="ECO:0000313" key="1">
    <source>
        <dbReference type="EMBL" id="SLN39809.1"/>
    </source>
</evidence>
<name>A0A1X6Z4D7_9RHOB</name>
<dbReference type="EMBL" id="FWFP01000004">
    <property type="protein sequence ID" value="SLN39809.1"/>
    <property type="molecule type" value="Genomic_DNA"/>
</dbReference>